<protein>
    <submittedName>
        <fullName evidence="2">Ketosteroid isomerase-like protein</fullName>
    </submittedName>
</protein>
<dbReference type="AlphaFoldDB" id="K6GB22"/>
<dbReference type="GO" id="GO:0016853">
    <property type="term" value="F:isomerase activity"/>
    <property type="evidence" value="ECO:0007669"/>
    <property type="project" value="UniProtKB-KW"/>
</dbReference>
<dbReference type="EMBL" id="ALAO01000261">
    <property type="protein sequence ID" value="EKO38299.1"/>
    <property type="molecule type" value="Genomic_DNA"/>
</dbReference>
<dbReference type="Proteomes" id="UP000006272">
    <property type="component" value="Unassembled WGS sequence"/>
</dbReference>
<dbReference type="Gene3D" id="3.10.450.50">
    <property type="match status" value="1"/>
</dbReference>
<organism evidence="2 3">
    <name type="scientific">Solidesulfovibrio magneticus str. Maddingley MBC34</name>
    <dbReference type="NCBI Taxonomy" id="1206767"/>
    <lineage>
        <taxon>Bacteria</taxon>
        <taxon>Pseudomonadati</taxon>
        <taxon>Thermodesulfobacteriota</taxon>
        <taxon>Desulfovibrionia</taxon>
        <taxon>Desulfovibrionales</taxon>
        <taxon>Desulfovibrionaceae</taxon>
        <taxon>Solidesulfovibrio</taxon>
    </lineage>
</organism>
<dbReference type="SUPFAM" id="SSF54427">
    <property type="entry name" value="NTF2-like"/>
    <property type="match status" value="1"/>
</dbReference>
<dbReference type="InterPro" id="IPR037401">
    <property type="entry name" value="SnoaL-like"/>
</dbReference>
<evidence type="ECO:0000313" key="3">
    <source>
        <dbReference type="Proteomes" id="UP000006272"/>
    </source>
</evidence>
<evidence type="ECO:0000313" key="2">
    <source>
        <dbReference type="EMBL" id="EKO38299.1"/>
    </source>
</evidence>
<dbReference type="Pfam" id="PF12680">
    <property type="entry name" value="SnoaL_2"/>
    <property type="match status" value="1"/>
</dbReference>
<feature type="domain" description="SnoaL-like" evidence="1">
    <location>
        <begin position="27"/>
        <end position="122"/>
    </location>
</feature>
<dbReference type="PATRIC" id="fig|1206767.3.peg.2952"/>
<accession>K6GB22</accession>
<proteinExistence type="predicted"/>
<name>K6GB22_9BACT</name>
<dbReference type="InterPro" id="IPR032710">
    <property type="entry name" value="NTF2-like_dom_sf"/>
</dbReference>
<gene>
    <name evidence="2" type="ORF">B193_2999</name>
</gene>
<keyword evidence="2" id="KW-0413">Isomerase</keyword>
<evidence type="ECO:0000259" key="1">
    <source>
        <dbReference type="Pfam" id="PF12680"/>
    </source>
</evidence>
<sequence length="141" mass="15992">MMKHDDPVENLARLLRRHLGDALAPAQRFSDMFTPDGAMEFPYAPDGFPARLRGRQEIESHARMVSELLSIGEMFDVEALVSQEGTMAMLEFRGEGMVRATGKPYLQRYVSVITLRDGRIALYRDYWNPLVVMAAMGENKP</sequence>
<reference evidence="2 3" key="1">
    <citation type="submission" date="2012-07" db="EMBL/GenBank/DDBJ databases">
        <title>Draft genome sequence of Desulfovibrio magneticus str. Maddingley MBC34 obtained from a metagenomic sequence of a methanogenic enrichment isolated from coal-seam formation water in Victoria, Australia.</title>
        <authorList>
            <person name="Greenfield P."/>
            <person name="Hendry P."/>
            <person name="Li D."/>
            <person name="Rosewarne C.P."/>
            <person name="Tran-Dinh N."/>
            <person name="Elbourne L.D.H."/>
            <person name="Paulsen I.T."/>
            <person name="Midgley D.J."/>
        </authorList>
    </citation>
    <scope>NUCLEOTIDE SEQUENCE [LARGE SCALE GENOMIC DNA]</scope>
    <source>
        <strain evidence="3">Maddingley MBC34</strain>
    </source>
</reference>
<comment type="caution">
    <text evidence="2">The sequence shown here is derived from an EMBL/GenBank/DDBJ whole genome shotgun (WGS) entry which is preliminary data.</text>
</comment>